<keyword evidence="2" id="KW-1185">Reference proteome</keyword>
<evidence type="ECO:0000313" key="1">
    <source>
        <dbReference type="EMBL" id="MDT0445965.1"/>
    </source>
</evidence>
<dbReference type="Proteomes" id="UP001183615">
    <property type="component" value="Unassembled WGS sequence"/>
</dbReference>
<protein>
    <submittedName>
        <fullName evidence="1">Uncharacterized protein</fullName>
    </submittedName>
</protein>
<dbReference type="EMBL" id="JAVREV010000016">
    <property type="protein sequence ID" value="MDT0445965.1"/>
    <property type="molecule type" value="Genomic_DNA"/>
</dbReference>
<organism evidence="1 2">
    <name type="scientific">Streptomyces johnsoniae</name>
    <dbReference type="NCBI Taxonomy" id="3075532"/>
    <lineage>
        <taxon>Bacteria</taxon>
        <taxon>Bacillati</taxon>
        <taxon>Actinomycetota</taxon>
        <taxon>Actinomycetes</taxon>
        <taxon>Kitasatosporales</taxon>
        <taxon>Streptomycetaceae</taxon>
        <taxon>Streptomyces</taxon>
    </lineage>
</organism>
<comment type="caution">
    <text evidence="1">The sequence shown here is derived from an EMBL/GenBank/DDBJ whole genome shotgun (WGS) entry which is preliminary data.</text>
</comment>
<proteinExistence type="predicted"/>
<dbReference type="RefSeq" id="WP_311620141.1">
    <property type="nucleotide sequence ID" value="NZ_JAVREV010000016.1"/>
</dbReference>
<reference evidence="2" key="1">
    <citation type="submission" date="2023-07" db="EMBL/GenBank/DDBJ databases">
        <title>30 novel species of actinomycetes from the DSMZ collection.</title>
        <authorList>
            <person name="Nouioui I."/>
        </authorList>
    </citation>
    <scope>NUCLEOTIDE SEQUENCE [LARGE SCALE GENOMIC DNA]</scope>
    <source>
        <strain evidence="2">DSM 41886</strain>
    </source>
</reference>
<accession>A0ABU2SE28</accession>
<gene>
    <name evidence="1" type="ORF">RM779_25715</name>
</gene>
<sequence>MTSLTHAEYRRLKKDARAFARNVRAGRTYYIAEKTTGLKAGTFVGEIQFTKKPLIGLTWGGGIGPERFYLLYGPVYDRRDHPAIRNLRTWPEQNEHEAKFEAAFLNSRERHDTATHATRGTAFRSAF</sequence>
<name>A0ABU2SE28_9ACTN</name>
<evidence type="ECO:0000313" key="2">
    <source>
        <dbReference type="Proteomes" id="UP001183615"/>
    </source>
</evidence>